<evidence type="ECO:0000256" key="5">
    <source>
        <dbReference type="ARBA" id="ARBA00023136"/>
    </source>
</evidence>
<feature type="transmembrane region" description="Helical" evidence="6">
    <location>
        <begin position="386"/>
        <end position="407"/>
    </location>
</feature>
<dbReference type="Proteomes" id="UP000249516">
    <property type="component" value="Unassembled WGS sequence"/>
</dbReference>
<dbReference type="OrthoDB" id="9815525at2"/>
<feature type="transmembrane region" description="Helical" evidence="6">
    <location>
        <begin position="313"/>
        <end position="333"/>
    </location>
</feature>
<dbReference type="GO" id="GO:0022857">
    <property type="term" value="F:transmembrane transporter activity"/>
    <property type="evidence" value="ECO:0007669"/>
    <property type="project" value="InterPro"/>
</dbReference>
<feature type="transmembrane region" description="Helical" evidence="6">
    <location>
        <begin position="116"/>
        <end position="133"/>
    </location>
</feature>
<accession>A0A495A544</accession>
<name>A0A495A544_9MICC</name>
<keyword evidence="5 6" id="KW-0472">Membrane</keyword>
<feature type="transmembrane region" description="Helical" evidence="6">
    <location>
        <begin position="162"/>
        <end position="179"/>
    </location>
</feature>
<sequence>MPTNSAHLSPAEGDNFSSKGLGRAQWLVLSNGLDAGGRSATDVAVDVLAVLVLGVGADRMGVLMTLSGLGFLFFGVPIGIMVDRSLSPALLAAAGIAKAALLSTLVLAWALDALTFFHLAAVMGLLGVLTVLAETTQTTLVPRVVPPAHVPRLAARLESADAALGLIVPAAAGLAVAKLGSGPVLALSAAFLLTAGLVAFKVRMISPAQHKRTDTGTADAEAALSRWARFWRDAVEGWSVLRSAPALWLLTLSGTASNLGMSLFVPVEAVWILTDLRMGPEFLGFQLTAGSAGALAVAAIASKCISALGDRGCILTGSFGCAAAVGLHLMAYIDSSHAAVYLLAGSALWGFMVVLNNITQATVFARACPEGTLGRVTALRRMLTRGAVPFGTLAGGAVGAAFGTWWALLGWQAFAVLSLVLTGMTFRHLVAAPTRA</sequence>
<feature type="transmembrane region" description="Helical" evidence="6">
    <location>
        <begin position="413"/>
        <end position="430"/>
    </location>
</feature>
<feature type="transmembrane region" description="Helical" evidence="6">
    <location>
        <begin position="247"/>
        <end position="271"/>
    </location>
</feature>
<feature type="transmembrane region" description="Helical" evidence="6">
    <location>
        <begin position="185"/>
        <end position="202"/>
    </location>
</feature>
<evidence type="ECO:0000256" key="2">
    <source>
        <dbReference type="ARBA" id="ARBA00022475"/>
    </source>
</evidence>
<evidence type="ECO:0000313" key="7">
    <source>
        <dbReference type="EMBL" id="RKQ34908.1"/>
    </source>
</evidence>
<dbReference type="PANTHER" id="PTHR23513">
    <property type="entry name" value="INTEGRAL MEMBRANE EFFLUX PROTEIN-RELATED"/>
    <property type="match status" value="1"/>
</dbReference>
<evidence type="ECO:0000256" key="6">
    <source>
        <dbReference type="SAM" id="Phobius"/>
    </source>
</evidence>
<protein>
    <submittedName>
        <fullName evidence="7">MFS transporter</fullName>
    </submittedName>
</protein>
<evidence type="ECO:0000256" key="3">
    <source>
        <dbReference type="ARBA" id="ARBA00022692"/>
    </source>
</evidence>
<dbReference type="Gene3D" id="1.20.1250.20">
    <property type="entry name" value="MFS general substrate transporter like domains"/>
    <property type="match status" value="1"/>
</dbReference>
<organism evidence="7 8">
    <name type="scientific">Kocuria tytonis</name>
    <dbReference type="NCBI Taxonomy" id="2054280"/>
    <lineage>
        <taxon>Bacteria</taxon>
        <taxon>Bacillati</taxon>
        <taxon>Actinomycetota</taxon>
        <taxon>Actinomycetes</taxon>
        <taxon>Micrococcales</taxon>
        <taxon>Micrococcaceae</taxon>
        <taxon>Kocuria</taxon>
    </lineage>
</organism>
<evidence type="ECO:0000256" key="1">
    <source>
        <dbReference type="ARBA" id="ARBA00004651"/>
    </source>
</evidence>
<gene>
    <name evidence="7" type="ORF">C1C97_006375</name>
</gene>
<dbReference type="InterPro" id="IPR036259">
    <property type="entry name" value="MFS_trans_sf"/>
</dbReference>
<keyword evidence="3 6" id="KW-0812">Transmembrane</keyword>
<keyword evidence="4 6" id="KW-1133">Transmembrane helix</keyword>
<evidence type="ECO:0000313" key="8">
    <source>
        <dbReference type="Proteomes" id="UP000249516"/>
    </source>
</evidence>
<keyword evidence="2" id="KW-1003">Cell membrane</keyword>
<dbReference type="GO" id="GO:0005886">
    <property type="term" value="C:plasma membrane"/>
    <property type="evidence" value="ECO:0007669"/>
    <property type="project" value="UniProtKB-SubCell"/>
</dbReference>
<feature type="transmembrane region" description="Helical" evidence="6">
    <location>
        <begin position="283"/>
        <end position="301"/>
    </location>
</feature>
<dbReference type="RefSeq" id="WP_121030717.1">
    <property type="nucleotide sequence ID" value="NZ_PNJG02000002.1"/>
</dbReference>
<comment type="caution">
    <text evidence="7">The sequence shown here is derived from an EMBL/GenBank/DDBJ whole genome shotgun (WGS) entry which is preliminary data.</text>
</comment>
<dbReference type="PANTHER" id="PTHR23513:SF6">
    <property type="entry name" value="MAJOR FACILITATOR SUPERFAMILY ASSOCIATED DOMAIN-CONTAINING PROTEIN"/>
    <property type="match status" value="1"/>
</dbReference>
<keyword evidence="8" id="KW-1185">Reference proteome</keyword>
<dbReference type="SUPFAM" id="SSF103473">
    <property type="entry name" value="MFS general substrate transporter"/>
    <property type="match status" value="1"/>
</dbReference>
<feature type="transmembrane region" description="Helical" evidence="6">
    <location>
        <begin position="89"/>
        <end position="110"/>
    </location>
</feature>
<dbReference type="Pfam" id="PF07690">
    <property type="entry name" value="MFS_1"/>
    <property type="match status" value="1"/>
</dbReference>
<dbReference type="AlphaFoldDB" id="A0A495A544"/>
<feature type="transmembrane region" description="Helical" evidence="6">
    <location>
        <begin position="339"/>
        <end position="365"/>
    </location>
</feature>
<evidence type="ECO:0000256" key="4">
    <source>
        <dbReference type="ARBA" id="ARBA00022989"/>
    </source>
</evidence>
<comment type="subcellular location">
    <subcellularLocation>
        <location evidence="1">Cell membrane</location>
        <topology evidence="1">Multi-pass membrane protein</topology>
    </subcellularLocation>
</comment>
<proteinExistence type="predicted"/>
<feature type="transmembrane region" description="Helical" evidence="6">
    <location>
        <begin position="60"/>
        <end position="82"/>
    </location>
</feature>
<reference evidence="7 8" key="1">
    <citation type="submission" date="2018-10" db="EMBL/GenBank/DDBJ databases">
        <title>Kocuria tytouropygialis sp. nov., isolated from the uropygial gland of an American barn owl (Tyto furcata).</title>
        <authorList>
            <person name="Braun M.S."/>
            <person name="Wang E."/>
            <person name="Zimmermann S."/>
            <person name="Wagner H."/>
            <person name="Wink M."/>
        </authorList>
    </citation>
    <scope>NUCLEOTIDE SEQUENCE [LARGE SCALE GENOMIC DNA]</scope>
    <source>
        <strain evidence="7 8">442</strain>
    </source>
</reference>
<dbReference type="InterPro" id="IPR011701">
    <property type="entry name" value="MFS"/>
</dbReference>
<dbReference type="EMBL" id="PNJG02000002">
    <property type="protein sequence ID" value="RKQ34908.1"/>
    <property type="molecule type" value="Genomic_DNA"/>
</dbReference>